<dbReference type="EMBL" id="JAWQEG010003273">
    <property type="protein sequence ID" value="KAK3867119.1"/>
    <property type="molecule type" value="Genomic_DNA"/>
</dbReference>
<keyword evidence="2" id="KW-1185">Reference proteome</keyword>
<accession>A0AAE1F413</accession>
<organism evidence="1 2">
    <name type="scientific">Petrolisthes cinctipes</name>
    <name type="common">Flat porcelain crab</name>
    <dbReference type="NCBI Taxonomy" id="88211"/>
    <lineage>
        <taxon>Eukaryota</taxon>
        <taxon>Metazoa</taxon>
        <taxon>Ecdysozoa</taxon>
        <taxon>Arthropoda</taxon>
        <taxon>Crustacea</taxon>
        <taxon>Multicrustacea</taxon>
        <taxon>Malacostraca</taxon>
        <taxon>Eumalacostraca</taxon>
        <taxon>Eucarida</taxon>
        <taxon>Decapoda</taxon>
        <taxon>Pleocyemata</taxon>
        <taxon>Anomura</taxon>
        <taxon>Galatheoidea</taxon>
        <taxon>Porcellanidae</taxon>
        <taxon>Petrolisthes</taxon>
    </lineage>
</organism>
<dbReference type="Proteomes" id="UP001286313">
    <property type="component" value="Unassembled WGS sequence"/>
</dbReference>
<comment type="caution">
    <text evidence="1">The sequence shown here is derived from an EMBL/GenBank/DDBJ whole genome shotgun (WGS) entry which is preliminary data.</text>
</comment>
<reference evidence="1" key="1">
    <citation type="submission" date="2023-10" db="EMBL/GenBank/DDBJ databases">
        <title>Genome assemblies of two species of porcelain crab, Petrolisthes cinctipes and Petrolisthes manimaculis (Anomura: Porcellanidae).</title>
        <authorList>
            <person name="Angst P."/>
        </authorList>
    </citation>
    <scope>NUCLEOTIDE SEQUENCE</scope>
    <source>
        <strain evidence="1">PB745_01</strain>
        <tissue evidence="1">Gill</tissue>
    </source>
</reference>
<evidence type="ECO:0000313" key="2">
    <source>
        <dbReference type="Proteomes" id="UP001286313"/>
    </source>
</evidence>
<sequence>MFSGNISEGNCIHYRNSSGGQANCSYTSHVLALKGTDKEEGENGEKVWKERLKSGDYSCFAWGPESQREATRVNERTKGLSLVVIGRWRAWEQHLGVEEGPRNLHTCLAENEGSCCHQSQRVLELTGVVQV</sequence>
<gene>
    <name evidence="1" type="ORF">Pcinc_027390</name>
</gene>
<protein>
    <submittedName>
        <fullName evidence="1">Uncharacterized protein</fullName>
    </submittedName>
</protein>
<proteinExistence type="predicted"/>
<name>A0AAE1F413_PETCI</name>
<dbReference type="AlphaFoldDB" id="A0AAE1F413"/>
<evidence type="ECO:0000313" key="1">
    <source>
        <dbReference type="EMBL" id="KAK3867119.1"/>
    </source>
</evidence>